<evidence type="ECO:0000313" key="3">
    <source>
        <dbReference type="Proteomes" id="UP000276991"/>
    </source>
</evidence>
<dbReference type="Proteomes" id="UP000276991">
    <property type="component" value="Unassembled WGS sequence"/>
</dbReference>
<feature type="domain" description="PDZ" evidence="1">
    <location>
        <begin position="71"/>
        <end position="108"/>
    </location>
</feature>
<dbReference type="SUPFAM" id="SSF50156">
    <property type="entry name" value="PDZ domain-like"/>
    <property type="match status" value="1"/>
</dbReference>
<dbReference type="EMBL" id="UPTC01001191">
    <property type="protein sequence ID" value="VBB31332.1"/>
    <property type="molecule type" value="Genomic_DNA"/>
</dbReference>
<dbReference type="InterPro" id="IPR036034">
    <property type="entry name" value="PDZ_sf"/>
</dbReference>
<dbReference type="InterPro" id="IPR041489">
    <property type="entry name" value="PDZ_6"/>
</dbReference>
<keyword evidence="3" id="KW-1185">Reference proteome</keyword>
<proteinExistence type="predicted"/>
<evidence type="ECO:0000259" key="1">
    <source>
        <dbReference type="Pfam" id="PF17820"/>
    </source>
</evidence>
<dbReference type="OrthoDB" id="43580at2759"/>
<accession>A0A498SHQ7</accession>
<dbReference type="Gene3D" id="2.30.42.10">
    <property type="match status" value="1"/>
</dbReference>
<dbReference type="AlphaFoldDB" id="A0A498SHQ7"/>
<sequence length="129" mass="14414">MIASVFSSKQLSNSSERYSTPFTQPLLISSNSVPITSIFNNVEKKRQHATMCGYIIFVAIVRRKQRIILFGSPANKAGLQVGDCIVEVNGCSAEGKDYAYIVGLIHQMEELAAENFHFDWVWRAGQIDI</sequence>
<organism evidence="2 3">
    <name type="scientific">Acanthocheilonema viteae</name>
    <name type="common">Filarial nematode worm</name>
    <name type="synonym">Dipetalonema viteae</name>
    <dbReference type="NCBI Taxonomy" id="6277"/>
    <lineage>
        <taxon>Eukaryota</taxon>
        <taxon>Metazoa</taxon>
        <taxon>Ecdysozoa</taxon>
        <taxon>Nematoda</taxon>
        <taxon>Chromadorea</taxon>
        <taxon>Rhabditida</taxon>
        <taxon>Spirurina</taxon>
        <taxon>Spiruromorpha</taxon>
        <taxon>Filarioidea</taxon>
        <taxon>Onchocercidae</taxon>
        <taxon>Acanthocheilonema</taxon>
    </lineage>
</organism>
<reference evidence="2 3" key="1">
    <citation type="submission" date="2018-08" db="EMBL/GenBank/DDBJ databases">
        <authorList>
            <person name="Laetsch R D."/>
            <person name="Stevens L."/>
            <person name="Kumar S."/>
            <person name="Blaxter L. M."/>
        </authorList>
    </citation>
    <scope>NUCLEOTIDE SEQUENCE [LARGE SCALE GENOMIC DNA]</scope>
</reference>
<dbReference type="Pfam" id="PF17820">
    <property type="entry name" value="PDZ_6"/>
    <property type="match status" value="1"/>
</dbReference>
<name>A0A498SHQ7_ACAVI</name>
<protein>
    <recommendedName>
        <fullName evidence="1">PDZ domain-containing protein</fullName>
    </recommendedName>
</protein>
<evidence type="ECO:0000313" key="2">
    <source>
        <dbReference type="EMBL" id="VBB31332.1"/>
    </source>
</evidence>
<gene>
    <name evidence="2" type="ORF">NAV_LOCUS6123</name>
</gene>
<dbReference type="STRING" id="6277.A0A498SHQ7"/>